<feature type="compositionally biased region" description="Basic residues" evidence="1">
    <location>
        <begin position="66"/>
        <end position="76"/>
    </location>
</feature>
<feature type="compositionally biased region" description="Basic and acidic residues" evidence="1">
    <location>
        <begin position="121"/>
        <end position="133"/>
    </location>
</feature>
<feature type="region of interest" description="Disordered" evidence="1">
    <location>
        <begin position="674"/>
        <end position="712"/>
    </location>
</feature>
<dbReference type="InterPro" id="IPR006994">
    <property type="entry name" value="TCF25/Rqc1"/>
</dbReference>
<dbReference type="EMBL" id="KV428058">
    <property type="protein sequence ID" value="KZT38710.1"/>
    <property type="molecule type" value="Genomic_DNA"/>
</dbReference>
<feature type="compositionally biased region" description="Polar residues" evidence="1">
    <location>
        <begin position="141"/>
        <end position="155"/>
    </location>
</feature>
<feature type="compositionally biased region" description="Polar residues" evidence="1">
    <location>
        <begin position="78"/>
        <end position="98"/>
    </location>
</feature>
<organism evidence="2 3">
    <name type="scientific">Sistotremastrum suecicum HHB10207 ss-3</name>
    <dbReference type="NCBI Taxonomy" id="1314776"/>
    <lineage>
        <taxon>Eukaryota</taxon>
        <taxon>Fungi</taxon>
        <taxon>Dikarya</taxon>
        <taxon>Basidiomycota</taxon>
        <taxon>Agaricomycotina</taxon>
        <taxon>Agaricomycetes</taxon>
        <taxon>Sistotremastrales</taxon>
        <taxon>Sistotremastraceae</taxon>
        <taxon>Sistotremastrum</taxon>
    </lineage>
</organism>
<keyword evidence="3" id="KW-1185">Reference proteome</keyword>
<gene>
    <name evidence="2" type="ORF">SISSUDRAFT_1046575</name>
</gene>
<dbReference type="STRING" id="1314776.A0A166DN38"/>
<dbReference type="Pfam" id="PF04910">
    <property type="entry name" value="Tcf25"/>
    <property type="match status" value="1"/>
</dbReference>
<feature type="compositionally biased region" description="Gly residues" evidence="1">
    <location>
        <begin position="696"/>
        <end position="712"/>
    </location>
</feature>
<reference evidence="2 3" key="1">
    <citation type="journal article" date="2016" name="Mol. Biol. Evol.">
        <title>Comparative Genomics of Early-Diverging Mushroom-Forming Fungi Provides Insights into the Origins of Lignocellulose Decay Capabilities.</title>
        <authorList>
            <person name="Nagy L.G."/>
            <person name="Riley R."/>
            <person name="Tritt A."/>
            <person name="Adam C."/>
            <person name="Daum C."/>
            <person name="Floudas D."/>
            <person name="Sun H."/>
            <person name="Yadav J.S."/>
            <person name="Pangilinan J."/>
            <person name="Larsson K.H."/>
            <person name="Matsuura K."/>
            <person name="Barry K."/>
            <person name="Labutti K."/>
            <person name="Kuo R."/>
            <person name="Ohm R.A."/>
            <person name="Bhattacharya S.S."/>
            <person name="Shirouzu T."/>
            <person name="Yoshinaga Y."/>
            <person name="Martin F.M."/>
            <person name="Grigoriev I.V."/>
            <person name="Hibbett D.S."/>
        </authorList>
    </citation>
    <scope>NUCLEOTIDE SEQUENCE [LARGE SCALE GENOMIC DNA]</scope>
    <source>
        <strain evidence="2 3">HHB10207 ss-3</strain>
    </source>
</reference>
<evidence type="ECO:0000256" key="1">
    <source>
        <dbReference type="SAM" id="MobiDB-lite"/>
    </source>
</evidence>
<dbReference type="PANTHER" id="PTHR22684:SF0">
    <property type="entry name" value="RIBOSOME QUALITY CONTROL COMPLEX SUBUNIT TCF25"/>
    <property type="match status" value="1"/>
</dbReference>
<feature type="compositionally biased region" description="Basic residues" evidence="1">
    <location>
        <begin position="110"/>
        <end position="120"/>
    </location>
</feature>
<dbReference type="GO" id="GO:1990116">
    <property type="term" value="P:ribosome-associated ubiquitin-dependent protein catabolic process"/>
    <property type="evidence" value="ECO:0007669"/>
    <property type="project" value="TreeGrafter"/>
</dbReference>
<evidence type="ECO:0000313" key="2">
    <source>
        <dbReference type="EMBL" id="KZT38710.1"/>
    </source>
</evidence>
<dbReference type="Proteomes" id="UP000076798">
    <property type="component" value="Unassembled WGS sequence"/>
</dbReference>
<feature type="region of interest" description="Disordered" evidence="1">
    <location>
        <begin position="17"/>
        <end position="155"/>
    </location>
</feature>
<dbReference type="GO" id="GO:1990112">
    <property type="term" value="C:RQC complex"/>
    <property type="evidence" value="ECO:0007669"/>
    <property type="project" value="TreeGrafter"/>
</dbReference>
<dbReference type="PANTHER" id="PTHR22684">
    <property type="entry name" value="NULP1-RELATED"/>
    <property type="match status" value="1"/>
</dbReference>
<name>A0A166DN38_9AGAM</name>
<dbReference type="GO" id="GO:0072344">
    <property type="term" value="P:rescue of stalled ribosome"/>
    <property type="evidence" value="ECO:0007669"/>
    <property type="project" value="TreeGrafter"/>
</dbReference>
<evidence type="ECO:0000313" key="3">
    <source>
        <dbReference type="Proteomes" id="UP000076798"/>
    </source>
</evidence>
<feature type="compositionally biased region" description="Acidic residues" evidence="1">
    <location>
        <begin position="45"/>
        <end position="59"/>
    </location>
</feature>
<sequence>MPPRANKRQQRELEEIAALATTSGHESSEEEIPTAKSRPAFAALLDDDVAAEEEEEEEPAVQAALKSKKPKKKKKAQPTASSGVSQDQIQSTPLKASTSGEGSPGPSKPKPPKSKAAKKAKKDDLEKALEELSIKYPTLQDRPSTSNAEASGSRSSLSKLLAVSLNYLDADAELRRFFGAKVVKSAEPKSSSSHKRTGNTRSQLTKFKPAWAPPQMRDGLSIHELDEEVPNVAELDGSERWWSIEPSKKYKSLTKFFIQTVQSGDPNGFYTLLQRHPYHADTLLQMSEVFSHREEYTQAADVIERALFAYERAFVGSFNFTSGVHRLDFDIVDNRPFFLGVHRYIIDLQRRGCHRTAFEYSRLLLGLDPHTDPHGSLFYLDYLAIKTNMAGWFLEVYDYFEKKGIEQGNQVDVTRWRPDLLPGWAYSRALAIRAEEKDDDHTKSDAALVEAIVAFPSVVSVLAAKADIPLPSNISAHPAMRVTTDYNDAGDASKSALALLSHLYAIRSSPLWKIPETAAWFRSVLPTALPLLPDSPYSTSHPTRSKFLQLISSPMSNLSFALWRHVIVQTNPNYRRLIAFVPPEIQVQRSYSCDPLPPPTMVSAYNRAYFEGVEEVGGGEGGGIGATGFPREIMELIERLFPGGAAGFERMRVNDAEAAQDILLQIALNAQEGAAPQGGAAAGAGPVGGDEHDPETGGGGLRMPGGFGEEED</sequence>
<protein>
    <submittedName>
        <fullName evidence="2">DUF654-domain-containing protein</fullName>
    </submittedName>
</protein>
<accession>A0A166DN38</accession>
<dbReference type="OrthoDB" id="205993at2759"/>
<dbReference type="AlphaFoldDB" id="A0A166DN38"/>
<proteinExistence type="predicted"/>